<dbReference type="RefSeq" id="YP_007518480.1">
    <property type="nucleotide sequence ID" value="NC_018850.2"/>
</dbReference>
<organism evidence="2 3">
    <name type="scientific">Pseudomonas phage UFV-P2</name>
    <dbReference type="NCBI Taxonomy" id="1235661"/>
    <lineage>
        <taxon>Viruses</taxon>
        <taxon>Duplodnaviria</taxon>
        <taxon>Heunggongvirae</taxon>
        <taxon>Uroviricota</taxon>
        <taxon>Caudoviricetes</taxon>
        <taxon>Vicosavirus</taxon>
        <taxon>Vicosavirus UFVP2</taxon>
    </lineage>
</organism>
<name>M4T2Z3_9CAUD</name>
<dbReference type="KEGG" id="vg:13828917"/>
<keyword evidence="1" id="KW-0812">Transmembrane</keyword>
<evidence type="ECO:0000256" key="1">
    <source>
        <dbReference type="SAM" id="Phobius"/>
    </source>
</evidence>
<keyword evidence="1" id="KW-0472">Membrane</keyword>
<dbReference type="OrthoDB" id="41110at10239"/>
<proteinExistence type="predicted"/>
<keyword evidence="1" id="KW-1133">Transmembrane helix</keyword>
<dbReference type="GeneID" id="13828917"/>
<reference evidence="2 3" key="1">
    <citation type="journal article" date="2013" name="Genome Announc.">
        <title>Complete Genome Sequence of the Pseudomonas fluorescens Bacteriophage UFV-P2.</title>
        <authorList>
            <person name="Eller M.R."/>
            <person name="Salgado R.L."/>
            <person name="Vidigal P.M."/>
            <person name="Alves M.P."/>
            <person name="Dias R.S."/>
            <person name="de Oliveira L.L."/>
            <person name="da Silva C.C."/>
            <person name="de Carvalho A.F."/>
            <person name="De Paula S.O."/>
        </authorList>
    </citation>
    <scope>NUCLEOTIDE SEQUENCE [LARGE SCALE GENOMIC DNA]</scope>
</reference>
<dbReference type="EMBL" id="JX863101">
    <property type="protein sequence ID" value="AGH62722.1"/>
    <property type="molecule type" value="Genomic_DNA"/>
</dbReference>
<protein>
    <submittedName>
        <fullName evidence="2">Uncharacterized protein</fullName>
    </submittedName>
</protein>
<feature type="transmembrane region" description="Helical" evidence="1">
    <location>
        <begin position="39"/>
        <end position="62"/>
    </location>
</feature>
<dbReference type="Proteomes" id="UP000007008">
    <property type="component" value="Segment"/>
</dbReference>
<evidence type="ECO:0000313" key="2">
    <source>
        <dbReference type="EMBL" id="AGH62722.1"/>
    </source>
</evidence>
<keyword evidence="3" id="KW-1185">Reference proteome</keyword>
<accession>M4T2Z3</accession>
<evidence type="ECO:0000313" key="3">
    <source>
        <dbReference type="Proteomes" id="UP000007008"/>
    </source>
</evidence>
<sequence>MMLVILYALIAVAVATVTERVLFRNLTDYNKKNNREFSVVPALGVGAFWPFAGPSFLVFLGVKKLLDKYLKV</sequence>